<feature type="transmembrane region" description="Helical" evidence="1">
    <location>
        <begin position="388"/>
        <end position="409"/>
    </location>
</feature>
<dbReference type="Gene3D" id="3.30.70.1430">
    <property type="entry name" value="Multidrug efflux transporter AcrB pore domain"/>
    <property type="match status" value="2"/>
</dbReference>
<keyword evidence="1" id="KW-0812">Transmembrane</keyword>
<keyword evidence="1" id="KW-0472">Membrane</keyword>
<feature type="transmembrane region" description="Helical" evidence="1">
    <location>
        <begin position="947"/>
        <end position="966"/>
    </location>
</feature>
<name>A0A022PJF0_9GAMM</name>
<dbReference type="Pfam" id="PF00873">
    <property type="entry name" value="ACR_tran"/>
    <property type="match status" value="1"/>
</dbReference>
<feature type="transmembrane region" description="Helical" evidence="1">
    <location>
        <begin position="12"/>
        <end position="32"/>
    </location>
</feature>
<feature type="transmembrane region" description="Helical" evidence="1">
    <location>
        <begin position="900"/>
        <end position="921"/>
    </location>
</feature>
<feature type="transmembrane region" description="Helical" evidence="1">
    <location>
        <begin position="847"/>
        <end position="866"/>
    </location>
</feature>
<dbReference type="GO" id="GO:0042910">
    <property type="term" value="F:xenobiotic transmembrane transporter activity"/>
    <property type="evidence" value="ECO:0007669"/>
    <property type="project" value="TreeGrafter"/>
</dbReference>
<dbReference type="Gene3D" id="3.30.70.1440">
    <property type="entry name" value="Multidrug efflux transporter AcrB pore domain"/>
    <property type="match status" value="1"/>
</dbReference>
<feature type="transmembrane region" description="Helical" evidence="1">
    <location>
        <begin position="358"/>
        <end position="382"/>
    </location>
</feature>
<organism evidence="2 3">
    <name type="scientific">Photorhabdus aegyptia</name>
    <dbReference type="NCBI Taxonomy" id="2805098"/>
    <lineage>
        <taxon>Bacteria</taxon>
        <taxon>Pseudomonadati</taxon>
        <taxon>Pseudomonadota</taxon>
        <taxon>Gammaproteobacteria</taxon>
        <taxon>Enterobacterales</taxon>
        <taxon>Morganellaceae</taxon>
        <taxon>Photorhabdus</taxon>
    </lineage>
</organism>
<feature type="transmembrane region" description="Helical" evidence="1">
    <location>
        <begin position="873"/>
        <end position="894"/>
    </location>
</feature>
<feature type="transmembrane region" description="Helical" evidence="1">
    <location>
        <begin position="527"/>
        <end position="548"/>
    </location>
</feature>
<keyword evidence="3" id="KW-1185">Reference proteome</keyword>
<evidence type="ECO:0000313" key="2">
    <source>
        <dbReference type="EMBL" id="EYU15639.1"/>
    </source>
</evidence>
<dbReference type="EMBL" id="JFGV01000021">
    <property type="protein sequence ID" value="EYU15639.1"/>
    <property type="molecule type" value="Genomic_DNA"/>
</dbReference>
<dbReference type="RefSeq" id="WP_036777970.1">
    <property type="nucleotide sequence ID" value="NZ_CAWLTM010000094.1"/>
</dbReference>
<feature type="transmembrane region" description="Helical" evidence="1">
    <location>
        <begin position="461"/>
        <end position="485"/>
    </location>
</feature>
<feature type="transmembrane region" description="Helical" evidence="1">
    <location>
        <begin position="978"/>
        <end position="1004"/>
    </location>
</feature>
<comment type="caution">
    <text evidence="2">The sequence shown here is derived from an EMBL/GenBank/DDBJ whole genome shotgun (WGS) entry which is preliminary data.</text>
</comment>
<keyword evidence="1" id="KW-1133">Transmembrane helix</keyword>
<dbReference type="PRINTS" id="PR00702">
    <property type="entry name" value="ACRIFLAVINRP"/>
</dbReference>
<dbReference type="Proteomes" id="UP000023464">
    <property type="component" value="Unassembled WGS sequence"/>
</dbReference>
<dbReference type="AlphaFoldDB" id="A0A022PJF0"/>
<dbReference type="GO" id="GO:0005886">
    <property type="term" value="C:plasma membrane"/>
    <property type="evidence" value="ECO:0007669"/>
    <property type="project" value="TreeGrafter"/>
</dbReference>
<feature type="transmembrane region" description="Helical" evidence="1">
    <location>
        <begin position="332"/>
        <end position="351"/>
    </location>
</feature>
<dbReference type="InterPro" id="IPR001036">
    <property type="entry name" value="Acrflvin-R"/>
</dbReference>
<dbReference type="Gene3D" id="3.30.2090.10">
    <property type="entry name" value="Multidrug efflux transporter AcrB TolC docking domain, DN and DC subdomains"/>
    <property type="match status" value="2"/>
</dbReference>
<dbReference type="PANTHER" id="PTHR32063">
    <property type="match status" value="1"/>
</dbReference>
<dbReference type="SUPFAM" id="SSF82866">
    <property type="entry name" value="Multidrug efflux transporter AcrB transmembrane domain"/>
    <property type="match status" value="2"/>
</dbReference>
<dbReference type="PATRIC" id="fig|1393736.3.peg.1788"/>
<dbReference type="Gene3D" id="3.30.70.1320">
    <property type="entry name" value="Multidrug efflux transporter AcrB pore domain like"/>
    <property type="match status" value="1"/>
</dbReference>
<feature type="transmembrane region" description="Helical" evidence="1">
    <location>
        <begin position="430"/>
        <end position="455"/>
    </location>
</feature>
<gene>
    <name evidence="2" type="ORF">BA1DRAFT_01771</name>
</gene>
<dbReference type="SUPFAM" id="SSF82693">
    <property type="entry name" value="Multidrug efflux transporter AcrB pore domain, PN1, PN2, PC1 and PC2 subdomains"/>
    <property type="match status" value="3"/>
</dbReference>
<dbReference type="PANTHER" id="PTHR32063:SF23">
    <property type="entry name" value="HAE1 FAMILY EFFLLUX PUMP PERMEASE COMPONENT"/>
    <property type="match status" value="1"/>
</dbReference>
<dbReference type="Gene3D" id="1.20.1640.10">
    <property type="entry name" value="Multidrug efflux transporter AcrB transmembrane domain"/>
    <property type="match status" value="2"/>
</dbReference>
<evidence type="ECO:0000256" key="1">
    <source>
        <dbReference type="SAM" id="Phobius"/>
    </source>
</evidence>
<evidence type="ECO:0000313" key="3">
    <source>
        <dbReference type="Proteomes" id="UP000023464"/>
    </source>
</evidence>
<proteinExistence type="predicted"/>
<reference evidence="2 3" key="1">
    <citation type="submission" date="2014-03" db="EMBL/GenBank/DDBJ databases">
        <title>Draft Genome of Photorhabdus luminescens BA1, an Egyptian Isolate.</title>
        <authorList>
            <person name="Ghazal S."/>
            <person name="Hurst S.G.IV."/>
            <person name="Morris K."/>
            <person name="Thomas K."/>
            <person name="Tisa L.S."/>
        </authorList>
    </citation>
    <scope>NUCLEOTIDE SEQUENCE [LARGE SCALE GENOMIC DNA]</scope>
    <source>
        <strain evidence="2 3">BA1</strain>
    </source>
</reference>
<dbReference type="SUPFAM" id="SSF82714">
    <property type="entry name" value="Multidrug efflux transporter AcrB TolC docking domain, DN and DC subdomains"/>
    <property type="match status" value="2"/>
</dbReference>
<protein>
    <submittedName>
        <fullName evidence="2">Cation/multidrug efflux pump</fullName>
    </submittedName>
</protein>
<accession>A0A022PJF0</accession>
<dbReference type="InterPro" id="IPR027463">
    <property type="entry name" value="AcrB_DN_DC_subdom"/>
</dbReference>
<sequence>MKIIGLFLRRPIIVTTFSGLLFIAGLFSIGYLPVGLYPSVDADAISVSTFYPGASADLIDGRITSEVLSAISGIDDINYVTSTSETGSSKVVLHLAIGSDTQKVLTNIMERVNTISHFPDDMEPPQISRQETERIPDFALSFTSETMQAAQVSDFLHRVVKPRLESLKGVGNVEILGSEYAMRIWLDPERMERHGVTAIDISKSLKLENAQANGGALHDSKLRFQLVPETGLSTISDFANLSIMTATNISPVRLKDVADIELGGSQPEIKSIFNGKPATIVLINWQQGSNPLLAADDIYKTIGELKSSFPYDLQSNVLIDSSEYIGGAVHEVFITILLTCCAVTLVIFLGAGTLRAVVIPVIAIPLSLIGVCLIIHLCGFSINTLTLLAMVLATGLVVDDAIIVLDIALHRIRMGDTPYQAALKGGNEIAISLITMTLTLAIVYLPLAFIGGIVGKLFSEFAVTLAGAVIISGILALSLTPVMCARMLSTNHQHSLMVRRVEKMFASFRRSYERVLIRIMKTGNFPLWLWGTTLAGVTILFIILPHALAPKEDQGSLMVIAEGPSVIGTDYIEQHTPTLENIYSTLPEIANFNYVIGVPKDNQLLSFVRLINWSERQRSTIQLQPELQNILTKIPALQSVVILPSSLPGVGGLPFQFVLKHEDKDYANLDALSDLMLREMRASGMFLFLKKDLKYDTPQIHIRLDREQLAKVGISASDVGYSMNLAYANTKLQPFIYEGRTYNVIMALKKTERAAIQSLLDLQVRSLDGNLIRLGSLVTQNPEVGPESLNTFQKQAAVTLQGVLAPGVGQSEATEFALQLLHNLKSQGVSYDLSGETRQSKEEGQRLLVTFAIALVGIYCLLALQLTNYLGPLIVLLGSIPFSVLGALLALSWFDVPLDMFTQVGMLTLVGLISKQGILMVQATDNLHKKGSISIYYATVRASASRLRAIVLTTLTMILGALPLLFASGPAAESRFELGLVIIMGMLVGSCLTLFLLPSLYIFVHKKTTGATS</sequence>